<comment type="caution">
    <text evidence="1">The sequence shown here is derived from an EMBL/GenBank/DDBJ whole genome shotgun (WGS) entry which is preliminary data.</text>
</comment>
<dbReference type="SUPFAM" id="SSF81923">
    <property type="entry name" value="Double Clp-N motif"/>
    <property type="match status" value="1"/>
</dbReference>
<accession>A0ABS1MCW8</accession>
<proteinExistence type="predicted"/>
<evidence type="ECO:0000313" key="2">
    <source>
        <dbReference type="Proteomes" id="UP000602198"/>
    </source>
</evidence>
<protein>
    <recommendedName>
        <fullName evidence="3">Clp R domain-containing protein</fullName>
    </recommendedName>
</protein>
<dbReference type="EMBL" id="JAERRJ010000009">
    <property type="protein sequence ID" value="MBL1077574.1"/>
    <property type="molecule type" value="Genomic_DNA"/>
</dbReference>
<reference evidence="1 2" key="1">
    <citation type="submission" date="2021-01" db="EMBL/GenBank/DDBJ databases">
        <title>WGS of actinomycetes isolated from Thailand.</title>
        <authorList>
            <person name="Thawai C."/>
        </authorList>
    </citation>
    <scope>NUCLEOTIDE SEQUENCE [LARGE SCALE GENOMIC DNA]</scope>
    <source>
        <strain evidence="1 2">LPG 2</strain>
    </source>
</reference>
<gene>
    <name evidence="1" type="ORF">JK358_24515</name>
</gene>
<keyword evidence="2" id="KW-1185">Reference proteome</keyword>
<dbReference type="Proteomes" id="UP000602198">
    <property type="component" value="Unassembled WGS sequence"/>
</dbReference>
<organism evidence="1 2">
    <name type="scientific">Nocardia acididurans</name>
    <dbReference type="NCBI Taxonomy" id="2802282"/>
    <lineage>
        <taxon>Bacteria</taxon>
        <taxon>Bacillati</taxon>
        <taxon>Actinomycetota</taxon>
        <taxon>Actinomycetes</taxon>
        <taxon>Mycobacteriales</taxon>
        <taxon>Nocardiaceae</taxon>
        <taxon>Nocardia</taxon>
    </lineage>
</organism>
<evidence type="ECO:0008006" key="3">
    <source>
        <dbReference type="Google" id="ProtNLM"/>
    </source>
</evidence>
<evidence type="ECO:0000313" key="1">
    <source>
        <dbReference type="EMBL" id="MBL1077574.1"/>
    </source>
</evidence>
<name>A0ABS1MCW8_9NOCA</name>
<dbReference type="Gene3D" id="1.10.1780.10">
    <property type="entry name" value="Clp, N-terminal domain"/>
    <property type="match status" value="1"/>
</dbReference>
<sequence length="72" mass="8072">MIEPRPLAPELVRLLNSANRIAEHGGTTETGIEHLLLAMLLNADELPVDELRKHNLELGQVFTRIAEHAARR</sequence>
<dbReference type="InterPro" id="IPR036628">
    <property type="entry name" value="Clp_N_dom_sf"/>
</dbReference>
<dbReference type="RefSeq" id="WP_201951027.1">
    <property type="nucleotide sequence ID" value="NZ_JAERRJ010000009.1"/>
</dbReference>